<name>A0ABT0BB03_9SPHN</name>
<keyword evidence="4" id="KW-0804">Transcription</keyword>
<dbReference type="InterPro" id="IPR005119">
    <property type="entry name" value="LysR_subst-bd"/>
</dbReference>
<evidence type="ECO:0000256" key="4">
    <source>
        <dbReference type="ARBA" id="ARBA00023163"/>
    </source>
</evidence>
<dbReference type="Pfam" id="PF03466">
    <property type="entry name" value="LysR_substrate"/>
    <property type="match status" value="1"/>
</dbReference>
<gene>
    <name evidence="6" type="ORF">MTR62_04580</name>
</gene>
<dbReference type="SUPFAM" id="SSF53850">
    <property type="entry name" value="Periplasmic binding protein-like II"/>
    <property type="match status" value="1"/>
</dbReference>
<dbReference type="InterPro" id="IPR036388">
    <property type="entry name" value="WH-like_DNA-bd_sf"/>
</dbReference>
<feature type="domain" description="HTH lysR-type" evidence="5">
    <location>
        <begin position="13"/>
        <end position="70"/>
    </location>
</feature>
<evidence type="ECO:0000256" key="2">
    <source>
        <dbReference type="ARBA" id="ARBA00023015"/>
    </source>
</evidence>
<dbReference type="PRINTS" id="PR00039">
    <property type="entry name" value="HTHLYSR"/>
</dbReference>
<dbReference type="Gene3D" id="3.40.190.10">
    <property type="entry name" value="Periplasmic binding protein-like II"/>
    <property type="match status" value="2"/>
</dbReference>
<dbReference type="InterPro" id="IPR058163">
    <property type="entry name" value="LysR-type_TF_proteobact-type"/>
</dbReference>
<dbReference type="PANTHER" id="PTHR30537:SF26">
    <property type="entry name" value="GLYCINE CLEAVAGE SYSTEM TRANSCRIPTIONAL ACTIVATOR"/>
    <property type="match status" value="1"/>
</dbReference>
<evidence type="ECO:0000313" key="7">
    <source>
        <dbReference type="Proteomes" id="UP001162881"/>
    </source>
</evidence>
<protein>
    <submittedName>
        <fullName evidence="6">LysR substrate-binding domain-containing protein</fullName>
    </submittedName>
</protein>
<dbReference type="PROSITE" id="PS50931">
    <property type="entry name" value="HTH_LYSR"/>
    <property type="match status" value="1"/>
</dbReference>
<dbReference type="SUPFAM" id="SSF46785">
    <property type="entry name" value="Winged helix' DNA-binding domain"/>
    <property type="match status" value="1"/>
</dbReference>
<dbReference type="EMBL" id="JALHLF010000009">
    <property type="protein sequence ID" value="MCJ2181979.1"/>
    <property type="molecule type" value="Genomic_DNA"/>
</dbReference>
<dbReference type="InterPro" id="IPR036390">
    <property type="entry name" value="WH_DNA-bd_sf"/>
</dbReference>
<dbReference type="Pfam" id="PF00126">
    <property type="entry name" value="HTH_1"/>
    <property type="match status" value="1"/>
</dbReference>
<sequence length="310" mass="33396">MMKWNEPYRQHLPSSAALRSFLAAARLGSFSLAGDSVGLTQSAVSRQISQLEAQLGVALFVRTGRRVELSGEGRAYAEAIGPALEQIARAGARLAQRRGDNELTIATLPSFGMRWLAPRLPRLSVRHPELVINVASRTWPFTSGAQGLDDGPRDFDAAFDFGRPPWGGMQHALLFREEAVVVCSPHWLAANPLREPADLVGKPLLFQSSRRQAWDAWFAANGVALAAPCTGPSIEHFLMLAQAAAAGAGLALIPSFLIAPELSAGTLVAPLDRPFSTDQAYYLVWPQGGEAGSALSRFIAWAKNEASRTE</sequence>
<organism evidence="6 7">
    <name type="scientific">Novosphingobium organovorum</name>
    <dbReference type="NCBI Taxonomy" id="2930092"/>
    <lineage>
        <taxon>Bacteria</taxon>
        <taxon>Pseudomonadati</taxon>
        <taxon>Pseudomonadota</taxon>
        <taxon>Alphaproteobacteria</taxon>
        <taxon>Sphingomonadales</taxon>
        <taxon>Sphingomonadaceae</taxon>
        <taxon>Novosphingobium</taxon>
    </lineage>
</organism>
<comment type="similarity">
    <text evidence="1">Belongs to the LysR transcriptional regulatory family.</text>
</comment>
<dbReference type="Gene3D" id="1.10.10.10">
    <property type="entry name" value="Winged helix-like DNA-binding domain superfamily/Winged helix DNA-binding domain"/>
    <property type="match status" value="1"/>
</dbReference>
<keyword evidence="3" id="KW-0238">DNA-binding</keyword>
<accession>A0ABT0BB03</accession>
<proteinExistence type="inferred from homology"/>
<evidence type="ECO:0000256" key="3">
    <source>
        <dbReference type="ARBA" id="ARBA00023125"/>
    </source>
</evidence>
<evidence type="ECO:0000259" key="5">
    <source>
        <dbReference type="PROSITE" id="PS50931"/>
    </source>
</evidence>
<evidence type="ECO:0000313" key="6">
    <source>
        <dbReference type="EMBL" id="MCJ2181979.1"/>
    </source>
</evidence>
<keyword evidence="2" id="KW-0805">Transcription regulation</keyword>
<dbReference type="PANTHER" id="PTHR30537">
    <property type="entry name" value="HTH-TYPE TRANSCRIPTIONAL REGULATOR"/>
    <property type="match status" value="1"/>
</dbReference>
<dbReference type="RefSeq" id="WP_244017418.1">
    <property type="nucleotide sequence ID" value="NZ_JALHLF010000009.1"/>
</dbReference>
<comment type="caution">
    <text evidence="6">The sequence shown here is derived from an EMBL/GenBank/DDBJ whole genome shotgun (WGS) entry which is preliminary data.</text>
</comment>
<dbReference type="InterPro" id="IPR000847">
    <property type="entry name" value="LysR_HTH_N"/>
</dbReference>
<dbReference type="Proteomes" id="UP001162881">
    <property type="component" value="Unassembled WGS sequence"/>
</dbReference>
<reference evidence="6" key="1">
    <citation type="submission" date="2022-03" db="EMBL/GenBank/DDBJ databases">
        <title>Identification of a novel bacterium isolated from mangrove sediments.</title>
        <authorList>
            <person name="Pan X."/>
        </authorList>
    </citation>
    <scope>NUCLEOTIDE SEQUENCE</scope>
    <source>
        <strain evidence="6">B1949</strain>
    </source>
</reference>
<keyword evidence="7" id="KW-1185">Reference proteome</keyword>
<evidence type="ECO:0000256" key="1">
    <source>
        <dbReference type="ARBA" id="ARBA00009437"/>
    </source>
</evidence>